<feature type="non-terminal residue" evidence="1">
    <location>
        <position position="1"/>
    </location>
</feature>
<dbReference type="InterPro" id="IPR027417">
    <property type="entry name" value="P-loop_NTPase"/>
</dbReference>
<sequence>MTEHEIWELKEKQQVLRLAQERMAIDDGYDGYMIHEDYLTDQGCLDKKIKPDASKKLYEKSKRPAEAFVTDVDRYEEIQTPNGPTKLGTMDRQDQVAYYELLLDESATIALLTDQDSRIGVTLSSKGVALMAPFDAAEHQAKLIAAGRKSLPLNDWTDQFLQGVAEMLVLIVVGETGAGQTTQL</sequence>
<dbReference type="Proteomes" id="UP000765509">
    <property type="component" value="Unassembled WGS sequence"/>
</dbReference>
<accession>A0A9Q3JA91</accession>
<dbReference type="EMBL" id="AVOT02067856">
    <property type="protein sequence ID" value="MBW0559275.1"/>
    <property type="molecule type" value="Genomic_DNA"/>
</dbReference>
<evidence type="ECO:0000313" key="1">
    <source>
        <dbReference type="EMBL" id="MBW0559275.1"/>
    </source>
</evidence>
<keyword evidence="2" id="KW-1185">Reference proteome</keyword>
<comment type="caution">
    <text evidence="1">The sequence shown here is derived from an EMBL/GenBank/DDBJ whole genome shotgun (WGS) entry which is preliminary data.</text>
</comment>
<evidence type="ECO:0000313" key="2">
    <source>
        <dbReference type="Proteomes" id="UP000765509"/>
    </source>
</evidence>
<dbReference type="AlphaFoldDB" id="A0A9Q3JA91"/>
<protein>
    <submittedName>
        <fullName evidence="1">Uncharacterized protein</fullName>
    </submittedName>
</protein>
<name>A0A9Q3JA91_9BASI</name>
<reference evidence="1" key="1">
    <citation type="submission" date="2021-03" db="EMBL/GenBank/DDBJ databases">
        <title>Draft genome sequence of rust myrtle Austropuccinia psidii MF-1, a brazilian biotype.</title>
        <authorList>
            <person name="Quecine M.C."/>
            <person name="Pachon D.M.R."/>
            <person name="Bonatelli M.L."/>
            <person name="Correr F.H."/>
            <person name="Franceschini L.M."/>
            <person name="Leite T.F."/>
            <person name="Margarido G.R.A."/>
            <person name="Almeida C.A."/>
            <person name="Ferrarezi J.A."/>
            <person name="Labate C.A."/>
        </authorList>
    </citation>
    <scope>NUCLEOTIDE SEQUENCE</scope>
    <source>
        <strain evidence="1">MF-1</strain>
    </source>
</reference>
<organism evidence="1 2">
    <name type="scientific">Austropuccinia psidii MF-1</name>
    <dbReference type="NCBI Taxonomy" id="1389203"/>
    <lineage>
        <taxon>Eukaryota</taxon>
        <taxon>Fungi</taxon>
        <taxon>Dikarya</taxon>
        <taxon>Basidiomycota</taxon>
        <taxon>Pucciniomycotina</taxon>
        <taxon>Pucciniomycetes</taxon>
        <taxon>Pucciniales</taxon>
        <taxon>Sphaerophragmiaceae</taxon>
        <taxon>Austropuccinia</taxon>
    </lineage>
</organism>
<gene>
    <name evidence="1" type="ORF">O181_098990</name>
</gene>
<proteinExistence type="predicted"/>
<dbReference type="OrthoDB" id="10253254at2759"/>
<dbReference type="Gene3D" id="3.40.50.300">
    <property type="entry name" value="P-loop containing nucleotide triphosphate hydrolases"/>
    <property type="match status" value="1"/>
</dbReference>